<sequence length="107" mass="12172">MWQASVNKDIIEAATPWIMPELWSSGNKVWRTGDERYPSYANLYREPLSRVKLSADGRTLLVIAANPWNTGVQQVKVRLPGRGEEFAFELVADFPVIRRFPLRSAAP</sequence>
<dbReference type="EMBL" id="VSSQ01060616">
    <property type="protein sequence ID" value="MPN14030.1"/>
    <property type="molecule type" value="Genomic_DNA"/>
</dbReference>
<protein>
    <submittedName>
        <fullName evidence="1">Uncharacterized protein</fullName>
    </submittedName>
</protein>
<organism evidence="1">
    <name type="scientific">bioreactor metagenome</name>
    <dbReference type="NCBI Taxonomy" id="1076179"/>
    <lineage>
        <taxon>unclassified sequences</taxon>
        <taxon>metagenomes</taxon>
        <taxon>ecological metagenomes</taxon>
    </lineage>
</organism>
<gene>
    <name evidence="1" type="ORF">SDC9_161356</name>
</gene>
<dbReference type="AlphaFoldDB" id="A0A645FJ78"/>
<comment type="caution">
    <text evidence="1">The sequence shown here is derived from an EMBL/GenBank/DDBJ whole genome shotgun (WGS) entry which is preliminary data.</text>
</comment>
<proteinExistence type="predicted"/>
<evidence type="ECO:0000313" key="1">
    <source>
        <dbReference type="EMBL" id="MPN14030.1"/>
    </source>
</evidence>
<accession>A0A645FJ78</accession>
<name>A0A645FJ78_9ZZZZ</name>
<reference evidence="1" key="1">
    <citation type="submission" date="2019-08" db="EMBL/GenBank/DDBJ databases">
        <authorList>
            <person name="Kucharzyk K."/>
            <person name="Murdoch R.W."/>
            <person name="Higgins S."/>
            <person name="Loffler F."/>
        </authorList>
    </citation>
    <scope>NUCLEOTIDE SEQUENCE</scope>
</reference>